<evidence type="ECO:0000259" key="1">
    <source>
        <dbReference type="Pfam" id="PF06812"/>
    </source>
</evidence>
<dbReference type="STRING" id="71657.SAMN02982996_00527"/>
<feature type="domain" description="ImpA C-terminal" evidence="2">
    <location>
        <begin position="299"/>
        <end position="444"/>
    </location>
</feature>
<organism evidence="3 4">
    <name type="scientific">Lonsdalea quercina</name>
    <dbReference type="NCBI Taxonomy" id="71657"/>
    <lineage>
        <taxon>Bacteria</taxon>
        <taxon>Pseudomonadati</taxon>
        <taxon>Pseudomonadota</taxon>
        <taxon>Gammaproteobacteria</taxon>
        <taxon>Enterobacterales</taxon>
        <taxon>Pectobacteriaceae</taxon>
        <taxon>Lonsdalea</taxon>
    </lineage>
</organism>
<evidence type="ECO:0000259" key="2">
    <source>
        <dbReference type="Pfam" id="PF12486"/>
    </source>
</evidence>
<dbReference type="InterPro" id="IPR021069">
    <property type="entry name" value="ImpA_C"/>
</dbReference>
<dbReference type="RefSeq" id="WP_074727890.1">
    <property type="nucleotide sequence ID" value="NZ_FNQS01000001.1"/>
</dbReference>
<dbReference type="PANTHER" id="PTHR37024:SF5">
    <property type="entry name" value="IMPA N-TERMINAL DOMAIN-CONTAINING PROTEIN"/>
    <property type="match status" value="1"/>
</dbReference>
<evidence type="ECO:0000313" key="3">
    <source>
        <dbReference type="EMBL" id="SDZ87443.1"/>
    </source>
</evidence>
<sequence>MQSTEPRYIRTGGDPRSFPDFTALRDELSKLTHPARPDIDWRQVEKCCLSLFEHNGVELQTAAGYTLARTHMAGLPGLNEGLSILEALVTRQWGNLWPRPVHARIDILAGLSQRLQQFGRTQTWGYTDLGALYQAEKHLTAITEALQRLELKHQTGTDDLRQQLHTVAVRLENNSGDTGNLTTSPVFVTPKAAVSREDTGKMSSPWVYVVQPASAPRVSVAPAWGVKPWKPFVSGMLTTLLMGGLLWWGHAALTSNPQQDALMASVALPPAPLPEEALRSLQRTNPPWLKEHTEWVKQTQQQLEQLAAMPPDWPLAHGTALVRQVRVLWPDTEVADAVSRQWQQQLVASATPPDSLGGWQQGMAQLQRLTDRLNQLDGQRGKYMTVSELKSQVFTITQAFNQTVPVEEQLRQMAQQPTDQPAPAALRSQTALHLKQLLARYALLGRETDEKSR</sequence>
<dbReference type="Pfam" id="PF06812">
    <property type="entry name" value="ImpA_N"/>
    <property type="match status" value="1"/>
</dbReference>
<name>A0A1H3WJY1_9GAMM</name>
<dbReference type="GeneID" id="97763462"/>
<accession>A0A1H3WJY1</accession>
<dbReference type="Pfam" id="PF12486">
    <property type="entry name" value="VasL"/>
    <property type="match status" value="1"/>
</dbReference>
<reference evidence="3 4" key="1">
    <citation type="submission" date="2016-10" db="EMBL/GenBank/DDBJ databases">
        <authorList>
            <person name="de Groot N.N."/>
        </authorList>
    </citation>
    <scope>NUCLEOTIDE SEQUENCE [LARGE SCALE GENOMIC DNA]</scope>
    <source>
        <strain evidence="3 4">ATCC 29281</strain>
    </source>
</reference>
<dbReference type="Proteomes" id="UP000187280">
    <property type="component" value="Unassembled WGS sequence"/>
</dbReference>
<keyword evidence="4" id="KW-1185">Reference proteome</keyword>
<feature type="domain" description="ImpA N-terminal" evidence="1">
    <location>
        <begin position="11"/>
        <end position="112"/>
    </location>
</feature>
<dbReference type="EMBL" id="FNQS01000001">
    <property type="protein sequence ID" value="SDZ87443.1"/>
    <property type="molecule type" value="Genomic_DNA"/>
</dbReference>
<dbReference type="InterPro" id="IPR010657">
    <property type="entry name" value="ImpA_N"/>
</dbReference>
<proteinExistence type="predicted"/>
<protein>
    <submittedName>
        <fullName evidence="3">Type VI secretion system protein VasL</fullName>
    </submittedName>
</protein>
<dbReference type="AlphaFoldDB" id="A0A1H3WJY1"/>
<evidence type="ECO:0000313" key="4">
    <source>
        <dbReference type="Proteomes" id="UP000187280"/>
    </source>
</evidence>
<dbReference type="PANTHER" id="PTHR37024">
    <property type="entry name" value="TYPE VI SECRETION SYSTEM DUF2094 AND IMPA-RELATED DOMAIN PROTEIN"/>
    <property type="match status" value="1"/>
</dbReference>
<gene>
    <name evidence="3" type="ORF">SAMN02982996_00527</name>
</gene>